<gene>
    <name evidence="8" type="ORF">Taro_022971</name>
</gene>
<feature type="compositionally biased region" description="Basic and acidic residues" evidence="6">
    <location>
        <begin position="465"/>
        <end position="485"/>
    </location>
</feature>
<accession>A0A843UW01</accession>
<comment type="caution">
    <text evidence="8">The sequence shown here is derived from an EMBL/GenBank/DDBJ whole genome shotgun (WGS) entry which is preliminary data.</text>
</comment>
<protein>
    <recommendedName>
        <fullName evidence="7">BHLH domain-containing protein</fullName>
    </recommendedName>
</protein>
<feature type="region of interest" description="Disordered" evidence="6">
    <location>
        <begin position="406"/>
        <end position="432"/>
    </location>
</feature>
<evidence type="ECO:0000256" key="6">
    <source>
        <dbReference type="SAM" id="MobiDB-lite"/>
    </source>
</evidence>
<keyword evidence="4" id="KW-0804">Transcription</keyword>
<dbReference type="SUPFAM" id="SSF47459">
    <property type="entry name" value="HLH, helix-loop-helix DNA-binding domain"/>
    <property type="match status" value="1"/>
</dbReference>
<sequence length="555" mass="60798">MDPLRGPTDGSGNSREMAEELPFQEIQCLMAENEPTSQNGSSFTALLGLPANQAMELLHEVEAGHSPVISSPAAAEIWRLQDRDQKPLDGFPFGCFPTFPSNPDLVERAARFSVFAAAEDSSPQTTSSGRSNSGVYLAKGVKPEPADSDSNPNSSAGSKPQQQRRQPKRKEPEKSKAKGSTKKTKSSSEGGVPKSAEESNDGEKEKLPYVHVRARRGQATDSHSLAERARREKINARMKLLQELVPGCNKEKNGSGDELARSGTLPNRRWAANLDKSLPNGRWGSSRSFIESMHLTKLLVLRRPNHSRCWTKSSTTYSPYSDKLRLAAVNPRIDFSGIDSFLAAVSTRCLVLRETLLGNLGRSKIVIRGGRMQEANAGGAAGMEQQPPMWPDAHRQQQIWLADLLPPPQSYSSSPPPLWGRDDAEHHGGLLPPGGSLFGYDSVVNPDAYNKPNRNRRHYGNHNDSSAREPIEAGDLRPHSERRPANVESGGRQLPVHNGADDDLTKHLHPASFYQGLRSRNQFLARQVVVLIPVSVPRTGSSQFPFCVPGFLAIQ</sequence>
<reference evidence="8" key="1">
    <citation type="submission" date="2017-07" db="EMBL/GenBank/DDBJ databases">
        <title>Taro Niue Genome Assembly and Annotation.</title>
        <authorList>
            <person name="Atibalentja N."/>
            <person name="Keating K."/>
            <person name="Fields C.J."/>
        </authorList>
    </citation>
    <scope>NUCLEOTIDE SEQUENCE</scope>
    <source>
        <strain evidence="8">Niue_2</strain>
        <tissue evidence="8">Leaf</tissue>
    </source>
</reference>
<evidence type="ECO:0000313" key="9">
    <source>
        <dbReference type="Proteomes" id="UP000652761"/>
    </source>
</evidence>
<feature type="compositionally biased region" description="Pro residues" evidence="6">
    <location>
        <begin position="406"/>
        <end position="418"/>
    </location>
</feature>
<dbReference type="GO" id="GO:0046983">
    <property type="term" value="F:protein dimerization activity"/>
    <property type="evidence" value="ECO:0007669"/>
    <property type="project" value="InterPro"/>
</dbReference>
<comment type="subcellular location">
    <subcellularLocation>
        <location evidence="1">Nucleus</location>
    </subcellularLocation>
</comment>
<comment type="similarity">
    <text evidence="2">Belongs to the bHLH protein family.</text>
</comment>
<dbReference type="PANTHER" id="PTHR12565">
    <property type="entry name" value="STEROL REGULATORY ELEMENT-BINDING PROTEIN"/>
    <property type="match status" value="1"/>
</dbReference>
<dbReference type="OrthoDB" id="690068at2759"/>
<dbReference type="InterPro" id="IPR011598">
    <property type="entry name" value="bHLH_dom"/>
</dbReference>
<feature type="compositionally biased region" description="Basic and acidic residues" evidence="6">
    <location>
        <begin position="195"/>
        <end position="208"/>
    </location>
</feature>
<dbReference type="AlphaFoldDB" id="A0A843UW01"/>
<dbReference type="EMBL" id="NMUH01001236">
    <property type="protein sequence ID" value="MQL90372.1"/>
    <property type="molecule type" value="Genomic_DNA"/>
</dbReference>
<dbReference type="InterPro" id="IPR024097">
    <property type="entry name" value="bHLH_ZIP_TF"/>
</dbReference>
<dbReference type="GO" id="GO:0003700">
    <property type="term" value="F:DNA-binding transcription factor activity"/>
    <property type="evidence" value="ECO:0007669"/>
    <property type="project" value="TreeGrafter"/>
</dbReference>
<evidence type="ECO:0000256" key="3">
    <source>
        <dbReference type="ARBA" id="ARBA00023015"/>
    </source>
</evidence>
<evidence type="ECO:0000256" key="4">
    <source>
        <dbReference type="ARBA" id="ARBA00023163"/>
    </source>
</evidence>
<evidence type="ECO:0000313" key="8">
    <source>
        <dbReference type="EMBL" id="MQL90372.1"/>
    </source>
</evidence>
<dbReference type="Gene3D" id="4.10.280.10">
    <property type="entry name" value="Helix-loop-helix DNA-binding domain"/>
    <property type="match status" value="1"/>
</dbReference>
<dbReference type="Proteomes" id="UP000652761">
    <property type="component" value="Unassembled WGS sequence"/>
</dbReference>
<keyword evidence="3" id="KW-0805">Transcription regulation</keyword>
<feature type="region of interest" description="Disordered" evidence="6">
    <location>
        <begin position="447"/>
        <end position="504"/>
    </location>
</feature>
<evidence type="ECO:0000256" key="1">
    <source>
        <dbReference type="ARBA" id="ARBA00004123"/>
    </source>
</evidence>
<evidence type="ECO:0000256" key="5">
    <source>
        <dbReference type="ARBA" id="ARBA00023242"/>
    </source>
</evidence>
<keyword evidence="5" id="KW-0539">Nucleus</keyword>
<feature type="compositionally biased region" description="Polar residues" evidence="6">
    <location>
        <begin position="121"/>
        <end position="134"/>
    </location>
</feature>
<dbReference type="Pfam" id="PF00010">
    <property type="entry name" value="HLH"/>
    <property type="match status" value="1"/>
</dbReference>
<dbReference type="GO" id="GO:0005634">
    <property type="term" value="C:nucleus"/>
    <property type="evidence" value="ECO:0007669"/>
    <property type="project" value="UniProtKB-SubCell"/>
</dbReference>
<feature type="compositionally biased region" description="Polar residues" evidence="6">
    <location>
        <begin position="148"/>
        <end position="158"/>
    </location>
</feature>
<feature type="region of interest" description="Disordered" evidence="6">
    <location>
        <begin position="118"/>
        <end position="227"/>
    </location>
</feature>
<proteinExistence type="inferred from homology"/>
<dbReference type="InterPro" id="IPR036638">
    <property type="entry name" value="HLH_DNA-bd_sf"/>
</dbReference>
<organism evidence="8 9">
    <name type="scientific">Colocasia esculenta</name>
    <name type="common">Wild taro</name>
    <name type="synonym">Arum esculentum</name>
    <dbReference type="NCBI Taxonomy" id="4460"/>
    <lineage>
        <taxon>Eukaryota</taxon>
        <taxon>Viridiplantae</taxon>
        <taxon>Streptophyta</taxon>
        <taxon>Embryophyta</taxon>
        <taxon>Tracheophyta</taxon>
        <taxon>Spermatophyta</taxon>
        <taxon>Magnoliopsida</taxon>
        <taxon>Liliopsida</taxon>
        <taxon>Araceae</taxon>
        <taxon>Aroideae</taxon>
        <taxon>Colocasieae</taxon>
        <taxon>Colocasia</taxon>
    </lineage>
</organism>
<feature type="region of interest" description="Disordered" evidence="6">
    <location>
        <begin position="1"/>
        <end position="22"/>
    </location>
</feature>
<evidence type="ECO:0000256" key="2">
    <source>
        <dbReference type="ARBA" id="ARBA00005510"/>
    </source>
</evidence>
<feature type="domain" description="BHLH" evidence="7">
    <location>
        <begin position="218"/>
        <end position="278"/>
    </location>
</feature>
<keyword evidence="9" id="KW-1185">Reference proteome</keyword>
<dbReference type="PANTHER" id="PTHR12565:SF112">
    <property type="entry name" value="TRANSCRIPTION FACTOR BHLH48-RELATED"/>
    <property type="match status" value="1"/>
</dbReference>
<evidence type="ECO:0000259" key="7">
    <source>
        <dbReference type="PROSITE" id="PS50888"/>
    </source>
</evidence>
<dbReference type="PROSITE" id="PS50888">
    <property type="entry name" value="BHLH"/>
    <property type="match status" value="1"/>
</dbReference>
<name>A0A843UW01_COLES</name>